<proteinExistence type="predicted"/>
<keyword evidence="1" id="KW-0472">Membrane</keyword>
<evidence type="ECO:0000313" key="2">
    <source>
        <dbReference type="EMBL" id="OGG03944.1"/>
    </source>
</evidence>
<keyword evidence="1" id="KW-1133">Transmembrane helix</keyword>
<feature type="transmembrane region" description="Helical" evidence="1">
    <location>
        <begin position="64"/>
        <end position="84"/>
    </location>
</feature>
<gene>
    <name evidence="2" type="ORF">A2W14_05760</name>
</gene>
<evidence type="ECO:0000256" key="1">
    <source>
        <dbReference type="SAM" id="Phobius"/>
    </source>
</evidence>
<protein>
    <recommendedName>
        <fullName evidence="4">DUF304 domain-containing protein</fullName>
    </recommendedName>
</protein>
<feature type="transmembrane region" description="Helical" evidence="1">
    <location>
        <begin position="104"/>
        <end position="122"/>
    </location>
</feature>
<evidence type="ECO:0000313" key="3">
    <source>
        <dbReference type="Proteomes" id="UP000176665"/>
    </source>
</evidence>
<organism evidence="2 3">
    <name type="scientific">Candidatus Gottesmanbacteria bacterium RBG_16_37_8</name>
    <dbReference type="NCBI Taxonomy" id="1798371"/>
    <lineage>
        <taxon>Bacteria</taxon>
        <taxon>Candidatus Gottesmaniibacteriota</taxon>
    </lineage>
</organism>
<evidence type="ECO:0008006" key="4">
    <source>
        <dbReference type="Google" id="ProtNLM"/>
    </source>
</evidence>
<comment type="caution">
    <text evidence="2">The sequence shown here is derived from an EMBL/GenBank/DDBJ whole genome shotgun (WGS) entry which is preliminary data.</text>
</comment>
<dbReference type="STRING" id="1798371.A2W14_05760"/>
<dbReference type="Proteomes" id="UP000176665">
    <property type="component" value="Unassembled WGS sequence"/>
</dbReference>
<sequence>MKENKMPEIFVSPDSSHAPIKTGNLNKPHPLSAFMFMPDGISFENQEPDETIVLLLRKHFITNLSWLFISFILLLIPITFFPFIVINNLIPQLPLAFFRLVTPVWYLFTASYILVNFLMWYFTISIVTTERILDIDFINLLNKKVAETRLTKVEDVTQRTGGFMEAFFDYGNVIVQTAGAEAVFLFHAVPKPQQVVRIINQLLEREEEQ</sequence>
<dbReference type="EMBL" id="MFJA01000011">
    <property type="protein sequence ID" value="OGG03944.1"/>
    <property type="molecule type" value="Genomic_DNA"/>
</dbReference>
<name>A0A1F5YV11_9BACT</name>
<reference evidence="2 3" key="1">
    <citation type="journal article" date="2016" name="Nat. Commun.">
        <title>Thousands of microbial genomes shed light on interconnected biogeochemical processes in an aquifer system.</title>
        <authorList>
            <person name="Anantharaman K."/>
            <person name="Brown C.T."/>
            <person name="Hug L.A."/>
            <person name="Sharon I."/>
            <person name="Castelle C.J."/>
            <person name="Probst A.J."/>
            <person name="Thomas B.C."/>
            <person name="Singh A."/>
            <person name="Wilkins M.J."/>
            <person name="Karaoz U."/>
            <person name="Brodie E.L."/>
            <person name="Williams K.H."/>
            <person name="Hubbard S.S."/>
            <person name="Banfield J.F."/>
        </authorList>
    </citation>
    <scope>NUCLEOTIDE SEQUENCE [LARGE SCALE GENOMIC DNA]</scope>
</reference>
<dbReference type="AlphaFoldDB" id="A0A1F5YV11"/>
<keyword evidence="1" id="KW-0812">Transmembrane</keyword>
<accession>A0A1F5YV11</accession>